<dbReference type="EMBL" id="MU118053">
    <property type="protein sequence ID" value="KAF9646647.1"/>
    <property type="molecule type" value="Genomic_DNA"/>
</dbReference>
<accession>A0ACB6ZAM8</accession>
<evidence type="ECO:0000313" key="2">
    <source>
        <dbReference type="Proteomes" id="UP000886501"/>
    </source>
</evidence>
<sequence length="487" mass="55285">MEVRVIKDCWVEDRPGKQVEHDIVTEIKKSMDDQTFREYFIDICGYRKTDTSGGFDSVCKILEKRTFMPREKFEPQYLVPASVNPKPIYADSARDSIADQDHRLQPSSTKRAPNNPPHPRLRYQVVYEEKGISLFEVTSFAEVFLHIGRATEGLHHLHQAGWVHKDFSPGNVIVVDGKAKISDLEFAKRRAVSQLGELTRPRDPSLLGTRELRTGTLLFIAVEVEEGDYLFRPDPPSKEDSEADEDLNWELPIPRNQKGGDQRTEPPKGDNDVISAMELIERIFLHNPLHDYESVWWIAVWFVFHCKPEGVADEVMEQARDKLYQNRTATFGLNAFEGARKSLPKVLQPLCDVLVVMRKLLVEAYKSFEESFDGSGMLSVARKLMRQVRGLAVLSRDLTVKPPVVHQKLNTESDVKQFVTLGAEQDQLVGEQDIGAGGQPMDTDDPFIDTPAQDPVLGKRKRDSGLRSEVNPALERKLIKDDQTVQP</sequence>
<reference evidence="1" key="2">
    <citation type="journal article" date="2020" name="Nat. Commun.">
        <title>Large-scale genome sequencing of mycorrhizal fungi provides insights into the early evolution of symbiotic traits.</title>
        <authorList>
            <person name="Miyauchi S."/>
            <person name="Kiss E."/>
            <person name="Kuo A."/>
            <person name="Drula E."/>
            <person name="Kohler A."/>
            <person name="Sanchez-Garcia M."/>
            <person name="Morin E."/>
            <person name="Andreopoulos B."/>
            <person name="Barry K.W."/>
            <person name="Bonito G."/>
            <person name="Buee M."/>
            <person name="Carver A."/>
            <person name="Chen C."/>
            <person name="Cichocki N."/>
            <person name="Clum A."/>
            <person name="Culley D."/>
            <person name="Crous P.W."/>
            <person name="Fauchery L."/>
            <person name="Girlanda M."/>
            <person name="Hayes R.D."/>
            <person name="Keri Z."/>
            <person name="LaButti K."/>
            <person name="Lipzen A."/>
            <person name="Lombard V."/>
            <person name="Magnuson J."/>
            <person name="Maillard F."/>
            <person name="Murat C."/>
            <person name="Nolan M."/>
            <person name="Ohm R.A."/>
            <person name="Pangilinan J."/>
            <person name="Pereira M.F."/>
            <person name="Perotto S."/>
            <person name="Peter M."/>
            <person name="Pfister S."/>
            <person name="Riley R."/>
            <person name="Sitrit Y."/>
            <person name="Stielow J.B."/>
            <person name="Szollosi G."/>
            <person name="Zifcakova L."/>
            <person name="Stursova M."/>
            <person name="Spatafora J.W."/>
            <person name="Tedersoo L."/>
            <person name="Vaario L.M."/>
            <person name="Yamada A."/>
            <person name="Yan M."/>
            <person name="Wang P."/>
            <person name="Xu J."/>
            <person name="Bruns T."/>
            <person name="Baldrian P."/>
            <person name="Vilgalys R."/>
            <person name="Dunand C."/>
            <person name="Henrissat B."/>
            <person name="Grigoriev I.V."/>
            <person name="Hibbett D."/>
            <person name="Nagy L.G."/>
            <person name="Martin F.M."/>
        </authorList>
    </citation>
    <scope>NUCLEOTIDE SEQUENCE</scope>
    <source>
        <strain evidence="1">P2</strain>
    </source>
</reference>
<organism evidence="1 2">
    <name type="scientific">Thelephora ganbajun</name>
    <name type="common">Ganba fungus</name>
    <dbReference type="NCBI Taxonomy" id="370292"/>
    <lineage>
        <taxon>Eukaryota</taxon>
        <taxon>Fungi</taxon>
        <taxon>Dikarya</taxon>
        <taxon>Basidiomycota</taxon>
        <taxon>Agaricomycotina</taxon>
        <taxon>Agaricomycetes</taxon>
        <taxon>Thelephorales</taxon>
        <taxon>Thelephoraceae</taxon>
        <taxon>Thelephora</taxon>
    </lineage>
</organism>
<reference evidence="1" key="1">
    <citation type="submission" date="2019-10" db="EMBL/GenBank/DDBJ databases">
        <authorList>
            <consortium name="DOE Joint Genome Institute"/>
            <person name="Kuo A."/>
            <person name="Miyauchi S."/>
            <person name="Kiss E."/>
            <person name="Drula E."/>
            <person name="Kohler A."/>
            <person name="Sanchez-Garcia M."/>
            <person name="Andreopoulos B."/>
            <person name="Barry K.W."/>
            <person name="Bonito G."/>
            <person name="Buee M."/>
            <person name="Carver A."/>
            <person name="Chen C."/>
            <person name="Cichocki N."/>
            <person name="Clum A."/>
            <person name="Culley D."/>
            <person name="Crous P.W."/>
            <person name="Fauchery L."/>
            <person name="Girlanda M."/>
            <person name="Hayes R."/>
            <person name="Keri Z."/>
            <person name="Labutti K."/>
            <person name="Lipzen A."/>
            <person name="Lombard V."/>
            <person name="Magnuson J."/>
            <person name="Maillard F."/>
            <person name="Morin E."/>
            <person name="Murat C."/>
            <person name="Nolan M."/>
            <person name="Ohm R."/>
            <person name="Pangilinan J."/>
            <person name="Pereira M."/>
            <person name="Perotto S."/>
            <person name="Peter M."/>
            <person name="Riley R."/>
            <person name="Sitrit Y."/>
            <person name="Stielow B."/>
            <person name="Szollosi G."/>
            <person name="Zifcakova L."/>
            <person name="Stursova M."/>
            <person name="Spatafora J.W."/>
            <person name="Tedersoo L."/>
            <person name="Vaario L.-M."/>
            <person name="Yamada A."/>
            <person name="Yan M."/>
            <person name="Wang P."/>
            <person name="Xu J."/>
            <person name="Bruns T."/>
            <person name="Baldrian P."/>
            <person name="Vilgalys R."/>
            <person name="Henrissat B."/>
            <person name="Grigoriev I.V."/>
            <person name="Hibbett D."/>
            <person name="Nagy L.G."/>
            <person name="Martin F.M."/>
        </authorList>
    </citation>
    <scope>NUCLEOTIDE SEQUENCE</scope>
    <source>
        <strain evidence="1">P2</strain>
    </source>
</reference>
<name>A0ACB6ZAM8_THEGA</name>
<evidence type="ECO:0000313" key="1">
    <source>
        <dbReference type="EMBL" id="KAF9646647.1"/>
    </source>
</evidence>
<protein>
    <submittedName>
        <fullName evidence="1">Uncharacterized protein</fullName>
    </submittedName>
</protein>
<gene>
    <name evidence="1" type="ORF">BDM02DRAFT_3270848</name>
</gene>
<proteinExistence type="predicted"/>
<dbReference type="Proteomes" id="UP000886501">
    <property type="component" value="Unassembled WGS sequence"/>
</dbReference>
<comment type="caution">
    <text evidence="1">The sequence shown here is derived from an EMBL/GenBank/DDBJ whole genome shotgun (WGS) entry which is preliminary data.</text>
</comment>
<keyword evidence="2" id="KW-1185">Reference proteome</keyword>